<dbReference type="Proteomes" id="UP001054821">
    <property type="component" value="Chromosome 5"/>
</dbReference>
<dbReference type="InParanoid" id="A0A5E4GIC9"/>
<reference evidence="2" key="1">
    <citation type="submission" date="2019-07" db="EMBL/GenBank/DDBJ databases">
        <authorList>
            <person name="Alioto T."/>
            <person name="Alioto T."/>
            <person name="Gomez Garrido J."/>
        </authorList>
    </citation>
    <scope>NUCLEOTIDE SEQUENCE [LARGE SCALE GENOMIC DNA]</scope>
</reference>
<dbReference type="Gramene" id="VVA39460">
    <property type="protein sequence ID" value="VVA39460"/>
    <property type="gene ID" value="Prudul26B028534"/>
</dbReference>
<reference evidence="3" key="2">
    <citation type="journal article" date="2020" name="Plant J.">
        <title>Transposons played a major role in the diversification between the closely related almond and peach genomes: results from the almond genome sequence.</title>
        <authorList>
            <person name="Alioto T."/>
            <person name="Alexiou K.G."/>
            <person name="Bardil A."/>
            <person name="Barteri F."/>
            <person name="Castanera R."/>
            <person name="Cruz F."/>
            <person name="Dhingra A."/>
            <person name="Duval H."/>
            <person name="Fernandez I Marti A."/>
            <person name="Frias L."/>
            <person name="Galan B."/>
            <person name="Garcia J.L."/>
            <person name="Howad W."/>
            <person name="Gomez-Garrido J."/>
            <person name="Gut M."/>
            <person name="Julca I."/>
            <person name="Morata J."/>
            <person name="Puigdomenech P."/>
            <person name="Ribeca P."/>
            <person name="Rubio Cabetas M.J."/>
            <person name="Vlasova A."/>
            <person name="Wirthensohn M."/>
            <person name="Garcia-Mas J."/>
            <person name="Gabaldon T."/>
            <person name="Casacuberta J.M."/>
            <person name="Arus P."/>
        </authorList>
    </citation>
    <scope>NUCLEOTIDE SEQUENCE [LARGE SCALE GENOMIC DNA]</scope>
    <source>
        <strain evidence="3">cv. Texas</strain>
    </source>
</reference>
<gene>
    <name evidence="2" type="ORF">ALMOND_2B028534</name>
    <name evidence="1" type="ORF">L3X38_027986</name>
</gene>
<proteinExistence type="predicted"/>
<evidence type="ECO:0000313" key="2">
    <source>
        <dbReference type="EMBL" id="VVA39460.1"/>
    </source>
</evidence>
<dbReference type="Proteomes" id="UP000327085">
    <property type="component" value="Unassembled WGS sequence"/>
</dbReference>
<reference evidence="1 4" key="3">
    <citation type="journal article" date="2022" name="G3 (Bethesda)">
        <title>Whole-genome sequence and methylome profiling of the almond [Prunus dulcis (Mill.) D.A. Webb] cultivar 'Nonpareil'.</title>
        <authorList>
            <person name="D'Amico-Willman K.M."/>
            <person name="Ouma W.Z."/>
            <person name="Meulia T."/>
            <person name="Sideli G.M."/>
            <person name="Gradziel T.M."/>
            <person name="Fresnedo-Ramirez J."/>
        </authorList>
    </citation>
    <scope>NUCLEOTIDE SEQUENCE [LARGE SCALE GENOMIC DNA]</scope>
    <source>
        <strain evidence="1">Clone GOH B32 T37-40</strain>
    </source>
</reference>
<dbReference type="OMA" id="VCAVRHA"/>
<evidence type="ECO:0000313" key="3">
    <source>
        <dbReference type="Proteomes" id="UP000327085"/>
    </source>
</evidence>
<protein>
    <submittedName>
        <fullName evidence="2">PREDICTED: 1-acyl-sn-glycerol-3-phosphate</fullName>
    </submittedName>
</protein>
<evidence type="ECO:0000313" key="1">
    <source>
        <dbReference type="EMBL" id="KAI5328589.1"/>
    </source>
</evidence>
<name>A0A5E4GIC9_PRUDU</name>
<sequence length="101" mass="11262">MVFPTTVRCSTTRGFPHAFLVGSLCRRNAIYAGKANGSSRVCLFKRVPIPRNVLLPRKKGFVSSVSQMRLFVPAIYDSTVSVPNNQPPPTLLRIFQGNLLW</sequence>
<evidence type="ECO:0000313" key="4">
    <source>
        <dbReference type="Proteomes" id="UP001054821"/>
    </source>
</evidence>
<keyword evidence="4" id="KW-1185">Reference proteome</keyword>
<dbReference type="EMBL" id="JAJFAZ020000005">
    <property type="protein sequence ID" value="KAI5328589.1"/>
    <property type="molecule type" value="Genomic_DNA"/>
</dbReference>
<dbReference type="AlphaFoldDB" id="A0A5E4GIC9"/>
<dbReference type="EMBL" id="CABIKO010000795">
    <property type="protein sequence ID" value="VVA39460.1"/>
    <property type="molecule type" value="Genomic_DNA"/>
</dbReference>
<accession>A0A5E4GIC9</accession>
<organism evidence="2 3">
    <name type="scientific">Prunus dulcis</name>
    <name type="common">Almond</name>
    <name type="synonym">Amygdalus dulcis</name>
    <dbReference type="NCBI Taxonomy" id="3755"/>
    <lineage>
        <taxon>Eukaryota</taxon>
        <taxon>Viridiplantae</taxon>
        <taxon>Streptophyta</taxon>
        <taxon>Embryophyta</taxon>
        <taxon>Tracheophyta</taxon>
        <taxon>Spermatophyta</taxon>
        <taxon>Magnoliopsida</taxon>
        <taxon>eudicotyledons</taxon>
        <taxon>Gunneridae</taxon>
        <taxon>Pentapetalae</taxon>
        <taxon>rosids</taxon>
        <taxon>fabids</taxon>
        <taxon>Rosales</taxon>
        <taxon>Rosaceae</taxon>
        <taxon>Amygdaloideae</taxon>
        <taxon>Amygdaleae</taxon>
        <taxon>Prunus</taxon>
    </lineage>
</organism>